<protein>
    <recommendedName>
        <fullName evidence="2">3-hydroxyisobutyryl-CoA hydrolase</fullName>
        <ecNumber evidence="2">3.1.2.4</ecNumber>
    </recommendedName>
</protein>
<dbReference type="InterPro" id="IPR032259">
    <property type="entry name" value="HIBYL-CoA-H"/>
</dbReference>
<dbReference type="RefSeq" id="WP_245135892.1">
    <property type="nucleotide sequence ID" value="NZ_CP128477.1"/>
</dbReference>
<evidence type="ECO:0000256" key="1">
    <source>
        <dbReference type="ARBA" id="ARBA00001709"/>
    </source>
</evidence>
<dbReference type="PANTHER" id="PTHR43176:SF3">
    <property type="entry name" value="3-HYDROXYISOBUTYRYL-COA HYDROLASE, MITOCHONDRIAL"/>
    <property type="match status" value="1"/>
</dbReference>
<dbReference type="Gene3D" id="3.90.226.10">
    <property type="entry name" value="2-enoyl-CoA Hydratase, Chain A, domain 1"/>
    <property type="match status" value="1"/>
</dbReference>
<dbReference type="Proteomes" id="UP001522662">
    <property type="component" value="Unassembled WGS sequence"/>
</dbReference>
<dbReference type="InterPro" id="IPR029045">
    <property type="entry name" value="ClpP/crotonase-like_dom_sf"/>
</dbReference>
<evidence type="ECO:0000256" key="2">
    <source>
        <dbReference type="ARBA" id="ARBA00011915"/>
    </source>
</evidence>
<gene>
    <name evidence="5" type="ORF">MKJ03_07015</name>
</gene>
<dbReference type="Pfam" id="PF16113">
    <property type="entry name" value="ECH_2"/>
    <property type="match status" value="1"/>
</dbReference>
<proteinExistence type="predicted"/>
<comment type="caution">
    <text evidence="5">The sequence shown here is derived from an EMBL/GenBank/DDBJ whole genome shotgun (WGS) entry which is preliminary data.</text>
</comment>
<keyword evidence="5" id="KW-0614">Plasmid</keyword>
<evidence type="ECO:0000313" key="5">
    <source>
        <dbReference type="EMBL" id="MCJ8238072.1"/>
    </source>
</evidence>
<keyword evidence="3" id="KW-0378">Hydrolase</keyword>
<organism evidence="5 6">
    <name type="scientific">Peteryoungia algae</name>
    <dbReference type="NCBI Taxonomy" id="2919917"/>
    <lineage>
        <taxon>Bacteria</taxon>
        <taxon>Pseudomonadati</taxon>
        <taxon>Pseudomonadota</taxon>
        <taxon>Alphaproteobacteria</taxon>
        <taxon>Hyphomicrobiales</taxon>
        <taxon>Rhizobiaceae</taxon>
        <taxon>Peteryoungia</taxon>
    </lineage>
</organism>
<feature type="domain" description="Enoyl-CoA hydratase/isomerase" evidence="4">
    <location>
        <begin position="22"/>
        <end position="348"/>
    </location>
</feature>
<dbReference type="CDD" id="cd06558">
    <property type="entry name" value="crotonase-like"/>
    <property type="match status" value="1"/>
</dbReference>
<evidence type="ECO:0000256" key="3">
    <source>
        <dbReference type="ARBA" id="ARBA00022801"/>
    </source>
</evidence>
<dbReference type="InterPro" id="IPR045004">
    <property type="entry name" value="ECH_dom"/>
</dbReference>
<geneLocation type="plasmid" evidence="5">
    <name>unnamed</name>
</geneLocation>
<dbReference type="EMBL" id="JALAYX010000002">
    <property type="protein sequence ID" value="MCJ8238072.1"/>
    <property type="molecule type" value="Genomic_DNA"/>
</dbReference>
<evidence type="ECO:0000259" key="4">
    <source>
        <dbReference type="Pfam" id="PF16113"/>
    </source>
</evidence>
<evidence type="ECO:0000313" key="6">
    <source>
        <dbReference type="Proteomes" id="UP001522662"/>
    </source>
</evidence>
<dbReference type="PANTHER" id="PTHR43176">
    <property type="entry name" value="3-HYDROXYISOBUTYRYL-COA HYDROLASE-RELATED"/>
    <property type="match status" value="1"/>
</dbReference>
<accession>A0ABT0CY34</accession>
<sequence>MRYLEADYQGSEILTARKGALGLIALNRPRVLNSLSHDMILDFGKALDTFEADPHVAAVLITGEGERGLCAGGDIRMFYESGKAGDGKASHFLKAEYRLNARIAGFKKPYVVVMDGITMGGGVGVSSHGSHRIVTETTKLAMPETGIGFFPDIGATWLLSRASGELGTWMGLTGEAVNGADAITAGFADWYVPQDRVAELLERIAALPAPALAQSIASTIRDYTVDGPEGIFCEGRDMIDRCFGFDTVEEIIAALEKEGGDLAAKTLTAMRAKSPTSLKVALKMLREARHSTDLETCLEREFAGTCQVVKVPDFYEGIRAAIIDKDRNPKWSPATLKDVKPESVDAFFLKRRERLFG</sequence>
<name>A0ABT0CY34_9HYPH</name>
<reference evidence="5 6" key="1">
    <citation type="submission" date="2022-03" db="EMBL/GenBank/DDBJ databases">
        <title>Rhizobium SSM4.3 sp. nov., isolated from Sediment (Gouqi Island).</title>
        <authorList>
            <person name="Chen G."/>
        </authorList>
    </citation>
    <scope>NUCLEOTIDE SEQUENCE [LARGE SCALE GENOMIC DNA]</scope>
    <source>
        <strain evidence="5 6">SSM4.3</strain>
        <plasmid evidence="5">unnamed</plasmid>
    </source>
</reference>
<dbReference type="SUPFAM" id="SSF52096">
    <property type="entry name" value="ClpP/crotonase"/>
    <property type="match status" value="1"/>
</dbReference>
<dbReference type="EC" id="3.1.2.4" evidence="2"/>
<dbReference type="NCBIfam" id="NF004127">
    <property type="entry name" value="PRK05617.1"/>
    <property type="match status" value="1"/>
</dbReference>
<comment type="catalytic activity">
    <reaction evidence="1">
        <text>3-hydroxy-2-methylpropanoyl-CoA + H2O = 3-hydroxy-2-methylpropanoate + CoA + H(+)</text>
        <dbReference type="Rhea" id="RHEA:20888"/>
        <dbReference type="ChEBI" id="CHEBI:11805"/>
        <dbReference type="ChEBI" id="CHEBI:15377"/>
        <dbReference type="ChEBI" id="CHEBI:15378"/>
        <dbReference type="ChEBI" id="CHEBI:57287"/>
        <dbReference type="ChEBI" id="CHEBI:57340"/>
        <dbReference type="EC" id="3.1.2.4"/>
    </reaction>
</comment>
<keyword evidence="6" id="KW-1185">Reference proteome</keyword>